<dbReference type="Proteomes" id="UP001165063">
    <property type="component" value="Unassembled WGS sequence"/>
</dbReference>
<sequence length="82" mass="9303">MFNNLFTATKFPKTLKSVIFRFILKEGKGEEQIRTKNLKVLSGHSSHSIMTLNVGCRVKAINELNDPEEDKPNVLDPEIEDS</sequence>
<reference evidence="1" key="1">
    <citation type="submission" date="2023-04" db="EMBL/GenBank/DDBJ databases">
        <title>Ambrosiozyma monospora NBRC 1965.</title>
        <authorList>
            <person name="Ichikawa N."/>
            <person name="Sato H."/>
            <person name="Tonouchi N."/>
        </authorList>
    </citation>
    <scope>NUCLEOTIDE SEQUENCE</scope>
    <source>
        <strain evidence="1">NBRC 1965</strain>
    </source>
</reference>
<name>A0A9W6WH99_AMBMO</name>
<gene>
    <name evidence="1" type="ORF">Amon01_000922000</name>
</gene>
<comment type="caution">
    <text evidence="1">The sequence shown here is derived from an EMBL/GenBank/DDBJ whole genome shotgun (WGS) entry which is preliminary data.</text>
</comment>
<dbReference type="AlphaFoldDB" id="A0A9W6WH99"/>
<protein>
    <submittedName>
        <fullName evidence="1">Unnamed protein product</fullName>
    </submittedName>
</protein>
<evidence type="ECO:0000313" key="2">
    <source>
        <dbReference type="Proteomes" id="UP001165063"/>
    </source>
</evidence>
<evidence type="ECO:0000313" key="1">
    <source>
        <dbReference type="EMBL" id="GME70859.1"/>
    </source>
</evidence>
<accession>A0A9W6WH99</accession>
<proteinExistence type="predicted"/>
<organism evidence="1 2">
    <name type="scientific">Ambrosiozyma monospora</name>
    <name type="common">Yeast</name>
    <name type="synonym">Endomycopsis monosporus</name>
    <dbReference type="NCBI Taxonomy" id="43982"/>
    <lineage>
        <taxon>Eukaryota</taxon>
        <taxon>Fungi</taxon>
        <taxon>Dikarya</taxon>
        <taxon>Ascomycota</taxon>
        <taxon>Saccharomycotina</taxon>
        <taxon>Pichiomycetes</taxon>
        <taxon>Pichiales</taxon>
        <taxon>Pichiaceae</taxon>
        <taxon>Ambrosiozyma</taxon>
    </lineage>
</organism>
<dbReference type="EMBL" id="BSXU01010083">
    <property type="protein sequence ID" value="GME70859.1"/>
    <property type="molecule type" value="Genomic_DNA"/>
</dbReference>
<keyword evidence="2" id="KW-1185">Reference proteome</keyword>